<dbReference type="AlphaFoldDB" id="A0A2Y9FXT4"/>
<gene>
    <name evidence="3" type="primary">TMEM217B</name>
</gene>
<dbReference type="CTD" id="121725057"/>
<sequence length="184" mass="21516">MNAKKYCFIVGIFSTLNTIQFLLFDVNYVISFGYKEGLFSIYNETHPDQDSWFIANMRGIKICLSIITLIVSCTLLYCIHMNICLGLLTYTIWIIIYEVFNFPLALLLKDSIRNLFEELSYLHLIFQISRMLLHFCCLPFIIKQMLILYKDPKMSSKMGHRRHSSISTVDSWSPVGLALYRKLN</sequence>
<accession>A0A2Y9FXT4</accession>
<dbReference type="OrthoDB" id="9443855at2759"/>
<organism evidence="2 3">
    <name type="scientific">Trichechus manatus latirostris</name>
    <name type="common">Florida manatee</name>
    <dbReference type="NCBI Taxonomy" id="127582"/>
    <lineage>
        <taxon>Eukaryota</taxon>
        <taxon>Metazoa</taxon>
        <taxon>Chordata</taxon>
        <taxon>Craniata</taxon>
        <taxon>Vertebrata</taxon>
        <taxon>Euteleostomi</taxon>
        <taxon>Mammalia</taxon>
        <taxon>Eutheria</taxon>
        <taxon>Afrotheria</taxon>
        <taxon>Sirenia</taxon>
        <taxon>Trichechidae</taxon>
        <taxon>Trichechus</taxon>
    </lineage>
</organism>
<keyword evidence="1" id="KW-1133">Transmembrane helix</keyword>
<dbReference type="PANTHER" id="PTHR34928:SF3">
    <property type="entry name" value="TRANSMEMBRANE PROTEIN 217B-RELATED"/>
    <property type="match status" value="1"/>
</dbReference>
<dbReference type="Pfam" id="PF15049">
    <property type="entry name" value="DUF4534"/>
    <property type="match status" value="1"/>
</dbReference>
<feature type="transmembrane region" description="Helical" evidence="1">
    <location>
        <begin position="128"/>
        <end position="149"/>
    </location>
</feature>
<dbReference type="Proteomes" id="UP000248480">
    <property type="component" value="Unplaced"/>
</dbReference>
<dbReference type="RefSeq" id="XP_012411865.1">
    <property type="nucleotide sequence ID" value="XM_012556411.2"/>
</dbReference>
<feature type="transmembrane region" description="Helical" evidence="1">
    <location>
        <begin position="7"/>
        <end position="30"/>
    </location>
</feature>
<evidence type="ECO:0000313" key="2">
    <source>
        <dbReference type="Proteomes" id="UP000248480"/>
    </source>
</evidence>
<evidence type="ECO:0000313" key="3">
    <source>
        <dbReference type="RefSeq" id="XP_012411865.1"/>
    </source>
</evidence>
<feature type="transmembrane region" description="Helical" evidence="1">
    <location>
        <begin position="87"/>
        <end position="108"/>
    </location>
</feature>
<dbReference type="InParanoid" id="A0A2Y9FXT4"/>
<feature type="transmembrane region" description="Helical" evidence="1">
    <location>
        <begin position="59"/>
        <end position="80"/>
    </location>
</feature>
<keyword evidence="1 3" id="KW-0812">Transmembrane</keyword>
<dbReference type="KEGG" id="tmu:105756430"/>
<dbReference type="PANTHER" id="PTHR34928">
    <property type="entry name" value="TRANSMEMBRANE PROTEIN 217"/>
    <property type="match status" value="1"/>
</dbReference>
<name>A0A2Y9FXT4_TRIMA</name>
<evidence type="ECO:0000256" key="1">
    <source>
        <dbReference type="SAM" id="Phobius"/>
    </source>
</evidence>
<keyword evidence="1" id="KW-0472">Membrane</keyword>
<reference evidence="3" key="1">
    <citation type="submission" date="2025-08" db="UniProtKB">
        <authorList>
            <consortium name="RefSeq"/>
        </authorList>
    </citation>
    <scope>IDENTIFICATION</scope>
</reference>
<dbReference type="GeneID" id="105756430"/>
<proteinExistence type="predicted"/>
<dbReference type="InterPro" id="IPR027862">
    <property type="entry name" value="DUF4534"/>
</dbReference>
<keyword evidence="2" id="KW-1185">Reference proteome</keyword>
<protein>
    <submittedName>
        <fullName evidence="3">Transmembrane protein 217B</fullName>
    </submittedName>
</protein>